<protein>
    <submittedName>
        <fullName evidence="1">Baseplate J/gp47 family protein</fullName>
    </submittedName>
</protein>
<keyword evidence="2" id="KW-1185">Reference proteome</keyword>
<reference evidence="1 2" key="1">
    <citation type="submission" date="2022-01" db="EMBL/GenBank/DDBJ databases">
        <title>Octadecabacter sp. nov., isolated from a marine alga.</title>
        <authorList>
            <person name="Jin M.S."/>
            <person name="Kim H.M."/>
            <person name="Han D.M."/>
            <person name="Jung J.J."/>
            <person name="Jeon C.O."/>
        </authorList>
    </citation>
    <scope>NUCLEOTIDE SEQUENCE [LARGE SCALE GENOMIC DNA]</scope>
    <source>
        <strain evidence="1 2">G9-8</strain>
    </source>
</reference>
<name>A0ABS9D042_9RHOB</name>
<evidence type="ECO:0000313" key="1">
    <source>
        <dbReference type="EMBL" id="MCF2872546.1"/>
    </source>
</evidence>
<sequence>MTNSIQQDLAEIAAIDAAQLLDTGSDVYGLQPGGFVPKPYGRIVAEQLALAQRLFGSDVDLAAGSVIRRICELTSAEHARTYQTLSGINDDQTVPTARGQGLDRLGEELGLPRPFLSASGDVTLTLVGALPGGRDSLTIPVGARMLTKGGHHVATTKSVSLSANQPSQTVTVMAFFPGPEHNLSIADSNQIITTWNALDDALGAVESVMTIREDKTLEEVVEISHSVDLRGGDLRWSDDRYRQLLLRAPRSVWSREAIEIAVSLVPGVRKTKTIDEFGGLDIEKSIFGNFNFGERVFGTERDIASPYMFTILVAPTASAIWQGPDGLAAQIAEAVEDLRPIGIFPEIREAAQIGVGIECELVVDGVPLPSGSRATVNGSAPARALKARLIERVQSYIDALPFGEAVSPAKISWLLMNEPGLADVRDLRLTRYPVSAGEIDFDQAQQSGAVQRLACGESLRTGKDQIAIFADDPNDLVIV</sequence>
<accession>A0ABS9D042</accession>
<organism evidence="1 2">
    <name type="scientific">Octadecabacter dasysiphoniae</name>
    <dbReference type="NCBI Taxonomy" id="2909341"/>
    <lineage>
        <taxon>Bacteria</taxon>
        <taxon>Pseudomonadati</taxon>
        <taxon>Pseudomonadota</taxon>
        <taxon>Alphaproteobacteria</taxon>
        <taxon>Rhodobacterales</taxon>
        <taxon>Roseobacteraceae</taxon>
        <taxon>Octadecabacter</taxon>
    </lineage>
</organism>
<dbReference type="EMBL" id="JAKGAQ010000004">
    <property type="protein sequence ID" value="MCF2872546.1"/>
    <property type="molecule type" value="Genomic_DNA"/>
</dbReference>
<comment type="caution">
    <text evidence="1">The sequence shown here is derived from an EMBL/GenBank/DDBJ whole genome shotgun (WGS) entry which is preliminary data.</text>
</comment>
<dbReference type="Proteomes" id="UP001200557">
    <property type="component" value="Unassembled WGS sequence"/>
</dbReference>
<proteinExistence type="predicted"/>
<dbReference type="RefSeq" id="WP_235226869.1">
    <property type="nucleotide sequence ID" value="NZ_JAKGAQ010000004.1"/>
</dbReference>
<gene>
    <name evidence="1" type="ORF">L0664_15830</name>
</gene>
<evidence type="ECO:0000313" key="2">
    <source>
        <dbReference type="Proteomes" id="UP001200557"/>
    </source>
</evidence>